<accession>A0AAU8JK73</accession>
<gene>
    <name evidence="1" type="ORF">ABWT76_002166</name>
</gene>
<evidence type="ECO:0000313" key="1">
    <source>
        <dbReference type="EMBL" id="XCM39260.1"/>
    </source>
</evidence>
<name>A0AAU8JK73_9CYAN</name>
<reference evidence="1" key="1">
    <citation type="submission" date="2024-07" db="EMBL/GenBank/DDBJ databases">
        <authorList>
            <person name="Kim Y.J."/>
            <person name="Jeong J.Y."/>
        </authorList>
    </citation>
    <scope>NUCLEOTIDE SEQUENCE</scope>
    <source>
        <strain evidence="1">GIHE-MW2</strain>
    </source>
</reference>
<organism evidence="1">
    <name type="scientific">Planktothricoides raciborskii GIHE-MW2</name>
    <dbReference type="NCBI Taxonomy" id="2792601"/>
    <lineage>
        <taxon>Bacteria</taxon>
        <taxon>Bacillati</taxon>
        <taxon>Cyanobacteriota</taxon>
        <taxon>Cyanophyceae</taxon>
        <taxon>Oscillatoriophycideae</taxon>
        <taxon>Oscillatoriales</taxon>
        <taxon>Oscillatoriaceae</taxon>
        <taxon>Planktothricoides</taxon>
    </lineage>
</organism>
<dbReference type="Gene3D" id="3.30.310.110">
    <property type="entry name" value="XisI-like"/>
    <property type="match status" value="1"/>
</dbReference>
<dbReference type="EMBL" id="CP159837">
    <property type="protein sequence ID" value="XCM39260.1"/>
    <property type="molecule type" value="Genomic_DNA"/>
</dbReference>
<proteinExistence type="predicted"/>
<dbReference type="AlphaFoldDB" id="A0AAU8JK73"/>
<dbReference type="RefSeq" id="WP_054469319.1">
    <property type="nucleotide sequence ID" value="NZ_CP159837.1"/>
</dbReference>
<sequence>MDKVEQYRTAIQSLLTRYANYEYYPSNPEIETQLIFDTQRDHYQWMDVGWQELNRIYRSIIHFDIKDGKIWLQQNLTDWNPAEELVAMGIPREDIVLGLHPPYKRPYTDYGVA</sequence>
<dbReference type="CDD" id="cd16382">
    <property type="entry name" value="XisI-like"/>
    <property type="match status" value="1"/>
</dbReference>
<protein>
    <submittedName>
        <fullName evidence="1">XisI protein</fullName>
    </submittedName>
</protein>
<dbReference type="InterPro" id="IPR035943">
    <property type="entry name" value="XisI-like_sf"/>
</dbReference>
<dbReference type="Pfam" id="PF08869">
    <property type="entry name" value="XisI"/>
    <property type="match status" value="1"/>
</dbReference>
<dbReference type="SUPFAM" id="SSF143847">
    <property type="entry name" value="XisI-like"/>
    <property type="match status" value="1"/>
</dbReference>
<dbReference type="InterPro" id="IPR014968">
    <property type="entry name" value="XisI"/>
</dbReference>